<dbReference type="AlphaFoldDB" id="A0A8J5RNQ0"/>
<proteinExistence type="predicted"/>
<evidence type="ECO:0000313" key="1">
    <source>
        <dbReference type="EMBL" id="KAG8050872.1"/>
    </source>
</evidence>
<protein>
    <submittedName>
        <fullName evidence="1">Uncharacterized protein</fullName>
    </submittedName>
</protein>
<name>A0A8J5RNQ0_ZIZPA</name>
<organism evidence="1 2">
    <name type="scientific">Zizania palustris</name>
    <name type="common">Northern wild rice</name>
    <dbReference type="NCBI Taxonomy" id="103762"/>
    <lineage>
        <taxon>Eukaryota</taxon>
        <taxon>Viridiplantae</taxon>
        <taxon>Streptophyta</taxon>
        <taxon>Embryophyta</taxon>
        <taxon>Tracheophyta</taxon>
        <taxon>Spermatophyta</taxon>
        <taxon>Magnoliopsida</taxon>
        <taxon>Liliopsida</taxon>
        <taxon>Poales</taxon>
        <taxon>Poaceae</taxon>
        <taxon>BOP clade</taxon>
        <taxon>Oryzoideae</taxon>
        <taxon>Oryzeae</taxon>
        <taxon>Zizaniinae</taxon>
        <taxon>Zizania</taxon>
    </lineage>
</organism>
<reference evidence="1" key="2">
    <citation type="submission" date="2021-02" db="EMBL/GenBank/DDBJ databases">
        <authorList>
            <person name="Kimball J.A."/>
            <person name="Haas M.W."/>
            <person name="Macchietto M."/>
            <person name="Kono T."/>
            <person name="Duquette J."/>
            <person name="Shao M."/>
        </authorList>
    </citation>
    <scope>NUCLEOTIDE SEQUENCE</scope>
    <source>
        <tissue evidence="1">Fresh leaf tissue</tissue>
    </source>
</reference>
<sequence length="274" mass="30133">MAPDHPHPLETTLAAARGALAHLHLPMPGPGSDSIPKLQSQPDCLLHLHLVFSNFLHKPLRSFTRCFRAQNKPPPLRDTAVAPPQQLELLLCIAYDALTHNLQLLDCACKQTGKEFRPHLHQFEVVKKVIHGKKADFDGFFSNLGFAKVGVPPPPSGIIPPVPVSDDEGLTVTGDNEGINSVNDTPEPPQRLPGRLLNIPLSNVERLRSTLSTVSLTELIELVPQLVGRSSTSPDAHPDKKKLFSVQDFFRYAEFEGTYDFHVVCLLLDYNGGS</sequence>
<dbReference type="OrthoDB" id="786766at2759"/>
<comment type="caution">
    <text evidence="1">The sequence shown here is derived from an EMBL/GenBank/DDBJ whole genome shotgun (WGS) entry which is preliminary data.</text>
</comment>
<evidence type="ECO:0000313" key="2">
    <source>
        <dbReference type="Proteomes" id="UP000729402"/>
    </source>
</evidence>
<keyword evidence="2" id="KW-1185">Reference proteome</keyword>
<gene>
    <name evidence="1" type="ORF">GUJ93_ZPchr0009g139</name>
</gene>
<accession>A0A8J5RNQ0</accession>
<reference evidence="1" key="1">
    <citation type="journal article" date="2021" name="bioRxiv">
        <title>Whole Genome Assembly and Annotation of Northern Wild Rice, Zizania palustris L., Supports a Whole Genome Duplication in the Zizania Genus.</title>
        <authorList>
            <person name="Haas M."/>
            <person name="Kono T."/>
            <person name="Macchietto M."/>
            <person name="Millas R."/>
            <person name="McGilp L."/>
            <person name="Shao M."/>
            <person name="Duquette J."/>
            <person name="Hirsch C.N."/>
            <person name="Kimball J."/>
        </authorList>
    </citation>
    <scope>NUCLEOTIDE SEQUENCE</scope>
    <source>
        <tissue evidence="1">Fresh leaf tissue</tissue>
    </source>
</reference>
<dbReference type="EMBL" id="JAAALK010000289">
    <property type="protein sequence ID" value="KAG8050872.1"/>
    <property type="molecule type" value="Genomic_DNA"/>
</dbReference>
<dbReference type="Proteomes" id="UP000729402">
    <property type="component" value="Unassembled WGS sequence"/>
</dbReference>